<protein>
    <submittedName>
        <fullName evidence="3">Uncharacterized protein</fullName>
    </submittedName>
</protein>
<evidence type="ECO:0000256" key="2">
    <source>
        <dbReference type="SAM" id="MobiDB-lite"/>
    </source>
</evidence>
<name>A0A423TD04_PENVA</name>
<keyword evidence="4" id="KW-1185">Reference proteome</keyword>
<feature type="region of interest" description="Disordered" evidence="2">
    <location>
        <begin position="1"/>
        <end position="53"/>
    </location>
</feature>
<evidence type="ECO:0000256" key="1">
    <source>
        <dbReference type="SAM" id="Coils"/>
    </source>
</evidence>
<feature type="compositionally biased region" description="Basic and acidic residues" evidence="2">
    <location>
        <begin position="1"/>
        <end position="12"/>
    </location>
</feature>
<proteinExistence type="predicted"/>
<feature type="compositionally biased region" description="Basic and acidic residues" evidence="2">
    <location>
        <begin position="43"/>
        <end position="53"/>
    </location>
</feature>
<feature type="compositionally biased region" description="Polar residues" evidence="2">
    <location>
        <begin position="104"/>
        <end position="120"/>
    </location>
</feature>
<keyword evidence="1" id="KW-0175">Coiled coil</keyword>
<feature type="compositionally biased region" description="Polar residues" evidence="2">
    <location>
        <begin position="223"/>
        <end position="235"/>
    </location>
</feature>
<feature type="region of interest" description="Disordered" evidence="2">
    <location>
        <begin position="104"/>
        <end position="142"/>
    </location>
</feature>
<feature type="region of interest" description="Disordered" evidence="2">
    <location>
        <begin position="223"/>
        <end position="242"/>
    </location>
</feature>
<accession>A0A423TD04</accession>
<feature type="compositionally biased region" description="Polar residues" evidence="2">
    <location>
        <begin position="295"/>
        <end position="305"/>
    </location>
</feature>
<sequence>MDAEKKEVDAEKSTASGSGEQRASGGGPGEGEQQPARGAPQRSQDKTLRCKHGEPPCLAAKAADTFTSSLSSREKQHLTLMLYLRSLEQRLQCVSAKATEFLSSAEVSSQLSTPGASSQETPREDSAGPGASEASSPADPSDDLGILERLVVVVRRLGGMVKARSSSSSSQNAFDKIRSQVKDLSLFGSSDESESEGDELFEMFKPVRIKAWKALQDFIEGRGTSTASGHETTSGFLPRESTKTAEATDSLISSFSSSEVQQLVLLLLTRDLFDHLSDIIDTATEFLSSAEVSSQLSTPGASSQESPREDSAGPGAREASSPAGSPSERGILERLMVVVRRLGGMDKSRRSKKTSVICDKILSHTKYLDHVVELMSCGKRDKAVSEAGSMQQESKQVGAFQKKREELLEIFQLLNEKACKALEVITENSTASGSGEEEQQPAGGADPKGQETASGSRPRELTEVPAGDQTVEAGSSPLFFQGHLQLMLTMLCHVITRVIDFLSSAKINSCQSTPEASSQECLQNSAGPGGSEASSQAGIGILERLLQVLKTLNSLDRSRRASQSSLIKIASKESDEDVCVRQERQAEAGSMKQESEQMEALLEKEEDEMLEVFKNLGKEAQKALQTLIESLQKP</sequence>
<comment type="caution">
    <text evidence="3">The sequence shown here is derived from an EMBL/GenBank/DDBJ whole genome shotgun (WGS) entry which is preliminary data.</text>
</comment>
<feature type="coiled-coil region" evidence="1">
    <location>
        <begin position="588"/>
        <end position="615"/>
    </location>
</feature>
<dbReference type="Proteomes" id="UP000283509">
    <property type="component" value="Unassembled WGS sequence"/>
</dbReference>
<reference evidence="3 4" key="2">
    <citation type="submission" date="2019-01" db="EMBL/GenBank/DDBJ databases">
        <title>The decoding of complex shrimp genome reveals the adaptation for benthos swimmer, frequently molting mechanism and breeding impact on genome.</title>
        <authorList>
            <person name="Sun Y."/>
            <person name="Gao Y."/>
            <person name="Yu Y."/>
        </authorList>
    </citation>
    <scope>NUCLEOTIDE SEQUENCE [LARGE SCALE GENOMIC DNA]</scope>
    <source>
        <tissue evidence="3">Muscle</tissue>
    </source>
</reference>
<evidence type="ECO:0000313" key="4">
    <source>
        <dbReference type="Proteomes" id="UP000283509"/>
    </source>
</evidence>
<gene>
    <name evidence="3" type="ORF">C7M84_007116</name>
</gene>
<feature type="compositionally biased region" description="Low complexity" evidence="2">
    <location>
        <begin position="127"/>
        <end position="142"/>
    </location>
</feature>
<dbReference type="AlphaFoldDB" id="A0A423TD04"/>
<dbReference type="EMBL" id="QCYY01001906">
    <property type="protein sequence ID" value="ROT74373.1"/>
    <property type="molecule type" value="Genomic_DNA"/>
</dbReference>
<evidence type="ECO:0000313" key="3">
    <source>
        <dbReference type="EMBL" id="ROT74373.1"/>
    </source>
</evidence>
<feature type="region of interest" description="Disordered" evidence="2">
    <location>
        <begin position="427"/>
        <end position="463"/>
    </location>
</feature>
<feature type="region of interest" description="Disordered" evidence="2">
    <location>
        <begin position="295"/>
        <end position="327"/>
    </location>
</feature>
<reference evidence="3 4" key="1">
    <citation type="submission" date="2018-04" db="EMBL/GenBank/DDBJ databases">
        <authorList>
            <person name="Zhang X."/>
            <person name="Yuan J."/>
            <person name="Li F."/>
            <person name="Xiang J."/>
        </authorList>
    </citation>
    <scope>NUCLEOTIDE SEQUENCE [LARGE SCALE GENOMIC DNA]</scope>
    <source>
        <tissue evidence="3">Muscle</tissue>
    </source>
</reference>
<organism evidence="3 4">
    <name type="scientific">Penaeus vannamei</name>
    <name type="common">Whiteleg shrimp</name>
    <name type="synonym">Litopenaeus vannamei</name>
    <dbReference type="NCBI Taxonomy" id="6689"/>
    <lineage>
        <taxon>Eukaryota</taxon>
        <taxon>Metazoa</taxon>
        <taxon>Ecdysozoa</taxon>
        <taxon>Arthropoda</taxon>
        <taxon>Crustacea</taxon>
        <taxon>Multicrustacea</taxon>
        <taxon>Malacostraca</taxon>
        <taxon>Eumalacostraca</taxon>
        <taxon>Eucarida</taxon>
        <taxon>Decapoda</taxon>
        <taxon>Dendrobranchiata</taxon>
        <taxon>Penaeoidea</taxon>
        <taxon>Penaeidae</taxon>
        <taxon>Penaeus</taxon>
    </lineage>
</organism>